<reference evidence="3 4" key="1">
    <citation type="submission" date="2020-01" db="EMBL/GenBank/DDBJ databases">
        <authorList>
            <person name="Kim M."/>
        </authorList>
    </citation>
    <scope>NUCLEOTIDE SEQUENCE [LARGE SCALE GENOMIC DNA]</scope>
    <source>
        <strain evidence="3 4">BT10</strain>
    </source>
</reference>
<organism evidence="3 4">
    <name type="scientific">Nibribacter ruber</name>
    <dbReference type="NCBI Taxonomy" id="2698458"/>
    <lineage>
        <taxon>Bacteria</taxon>
        <taxon>Pseudomonadati</taxon>
        <taxon>Bacteroidota</taxon>
        <taxon>Cytophagia</taxon>
        <taxon>Cytophagales</taxon>
        <taxon>Hymenobacteraceae</taxon>
        <taxon>Nibribacter</taxon>
    </lineage>
</organism>
<evidence type="ECO:0000256" key="2">
    <source>
        <dbReference type="SAM" id="Phobius"/>
    </source>
</evidence>
<evidence type="ECO:0000313" key="3">
    <source>
        <dbReference type="EMBL" id="QHL86948.1"/>
    </source>
</evidence>
<dbReference type="KEGG" id="nib:GU926_05655"/>
<dbReference type="Proteomes" id="UP000464214">
    <property type="component" value="Chromosome"/>
</dbReference>
<feature type="transmembrane region" description="Helical" evidence="2">
    <location>
        <begin position="49"/>
        <end position="70"/>
    </location>
</feature>
<keyword evidence="2" id="KW-0812">Transmembrane</keyword>
<proteinExistence type="predicted"/>
<name>A0A6P1NYC0_9BACT</name>
<accession>A0A6P1NYC0</accession>
<gene>
    <name evidence="3" type="ORF">GU926_05655</name>
</gene>
<feature type="compositionally biased region" description="Polar residues" evidence="1">
    <location>
        <begin position="97"/>
        <end position="117"/>
    </location>
</feature>
<dbReference type="AlphaFoldDB" id="A0A6P1NYC0"/>
<keyword evidence="4" id="KW-1185">Reference proteome</keyword>
<keyword evidence="2" id="KW-1133">Transmembrane helix</keyword>
<feature type="region of interest" description="Disordered" evidence="1">
    <location>
        <begin position="81"/>
        <end position="148"/>
    </location>
</feature>
<evidence type="ECO:0000313" key="4">
    <source>
        <dbReference type="Proteomes" id="UP000464214"/>
    </source>
</evidence>
<keyword evidence="2" id="KW-0472">Membrane</keyword>
<sequence>MSTNNMSDEELDQLFRESAEGYEPPFNPAAWADMDQRLDTLQGGKGRGAWYYSALILLLFLGLLSVPTLFTSHQEKSAALVQSQSENEATAPEKATSVASRTRPEATTMTSLSTKKAQVSMDKAAIPENTQQKERFSPETQKTAQKRVAQQRRVLGIVTLLPGKKRTVPYKLAINRKESNAGAEKAPQGLEEESLKQQETLITEQEAISTKEKKLLEALTVLVVDSADLPKNLKETPVELVPSQDSLPQKQAPVTQESNFLRFVQVGVAIAPDITTVKFKGAGRISPNAGMLVAVPISKRWSLVTGAIWARKIYSAPPEEYTAPAGSAISNYKNDIDAVCQVIDLPLNLKYTLWQKGGNTLALQAGLSSYLMLSEKYTYSYTAAYGYGNPAKTYTKTWEVDNENRHWFQVQNLSVSYARTFASGLSLGVEPFVKIPLSGIGEGKVNLTSAGVFFSTSYTFHLKP</sequence>
<dbReference type="RefSeq" id="WP_160689850.1">
    <property type="nucleotide sequence ID" value="NZ_CP047897.1"/>
</dbReference>
<evidence type="ECO:0000256" key="1">
    <source>
        <dbReference type="SAM" id="MobiDB-lite"/>
    </source>
</evidence>
<dbReference type="EMBL" id="CP047897">
    <property type="protein sequence ID" value="QHL86948.1"/>
    <property type="molecule type" value="Genomic_DNA"/>
</dbReference>
<protein>
    <submittedName>
        <fullName evidence="3">Outer membrane beta-barrel protein</fullName>
    </submittedName>
</protein>